<evidence type="ECO:0000256" key="2">
    <source>
        <dbReference type="SAM" id="SignalP"/>
    </source>
</evidence>
<evidence type="ECO:0000313" key="4">
    <source>
        <dbReference type="Proteomes" id="UP000766609"/>
    </source>
</evidence>
<accession>A0ABS7N3Q3</accession>
<reference evidence="3 4" key="1">
    <citation type="submission" date="2021-06" db="EMBL/GenBank/DDBJ databases">
        <title>44 bacteria genomes isolated from Dapeng, Shenzhen.</title>
        <authorList>
            <person name="Zheng W."/>
            <person name="Yu S."/>
            <person name="Huang Y."/>
        </authorList>
    </citation>
    <scope>NUCLEOTIDE SEQUENCE [LARGE SCALE GENOMIC DNA]</scope>
    <source>
        <strain evidence="3 4">DP5N14-6</strain>
    </source>
</reference>
<feature type="signal peptide" evidence="2">
    <location>
        <begin position="1"/>
        <end position="19"/>
    </location>
</feature>
<proteinExistence type="predicted"/>
<keyword evidence="2" id="KW-0732">Signal</keyword>
<feature type="compositionally biased region" description="Basic and acidic residues" evidence="1">
    <location>
        <begin position="44"/>
        <end position="77"/>
    </location>
</feature>
<evidence type="ECO:0000313" key="3">
    <source>
        <dbReference type="EMBL" id="MBY5950954.1"/>
    </source>
</evidence>
<dbReference type="Proteomes" id="UP000766609">
    <property type="component" value="Unassembled WGS sequence"/>
</dbReference>
<organism evidence="3 4">
    <name type="scientific">Algoriphagus marincola</name>
    <dbReference type="NCBI Taxonomy" id="264027"/>
    <lineage>
        <taxon>Bacteria</taxon>
        <taxon>Pseudomonadati</taxon>
        <taxon>Bacteroidota</taxon>
        <taxon>Cytophagia</taxon>
        <taxon>Cytophagales</taxon>
        <taxon>Cyclobacteriaceae</taxon>
        <taxon>Algoriphagus</taxon>
    </lineage>
</organism>
<sequence>MMKKIKSLLTLGLAFSFLAATTLTSCGGKKEESQEAATEQPAESSEHPSDGSEHPTDSSEHPSEGGEHPSNEHPDND</sequence>
<protein>
    <submittedName>
        <fullName evidence="3">Uncharacterized protein</fullName>
    </submittedName>
</protein>
<keyword evidence="4" id="KW-1185">Reference proteome</keyword>
<dbReference type="EMBL" id="JAHVHP010000001">
    <property type="protein sequence ID" value="MBY5950954.1"/>
    <property type="molecule type" value="Genomic_DNA"/>
</dbReference>
<feature type="chain" id="PRO_5047173692" evidence="2">
    <location>
        <begin position="20"/>
        <end position="77"/>
    </location>
</feature>
<name>A0ABS7N3Q3_9BACT</name>
<feature type="region of interest" description="Disordered" evidence="1">
    <location>
        <begin position="25"/>
        <end position="77"/>
    </location>
</feature>
<gene>
    <name evidence="3" type="ORF">KUV23_08210</name>
</gene>
<comment type="caution">
    <text evidence="3">The sequence shown here is derived from an EMBL/GenBank/DDBJ whole genome shotgun (WGS) entry which is preliminary data.</text>
</comment>
<evidence type="ECO:0000256" key="1">
    <source>
        <dbReference type="SAM" id="MobiDB-lite"/>
    </source>
</evidence>
<dbReference type="PROSITE" id="PS51257">
    <property type="entry name" value="PROKAR_LIPOPROTEIN"/>
    <property type="match status" value="1"/>
</dbReference>